<dbReference type="AlphaFoldDB" id="A0A7W8E735"/>
<protein>
    <submittedName>
        <fullName evidence="2">Dolichol-phosphate mannosyltransferase</fullName>
        <ecNumber evidence="2">2.4.1.83</ecNumber>
    </submittedName>
</protein>
<gene>
    <name evidence="2" type="ORF">HDF15_000203</name>
</gene>
<accession>A0A7W8E735</accession>
<keyword evidence="2" id="KW-0328">Glycosyltransferase</keyword>
<dbReference type="GO" id="GO:0004582">
    <property type="term" value="F:dolichyl-phosphate beta-D-mannosyltransferase activity"/>
    <property type="evidence" value="ECO:0007669"/>
    <property type="project" value="UniProtKB-EC"/>
</dbReference>
<dbReference type="InterPro" id="IPR029044">
    <property type="entry name" value="Nucleotide-diphossugar_trans"/>
</dbReference>
<organism evidence="2 3">
    <name type="scientific">Granulicella mallensis</name>
    <dbReference type="NCBI Taxonomy" id="940614"/>
    <lineage>
        <taxon>Bacteria</taxon>
        <taxon>Pseudomonadati</taxon>
        <taxon>Acidobacteriota</taxon>
        <taxon>Terriglobia</taxon>
        <taxon>Terriglobales</taxon>
        <taxon>Acidobacteriaceae</taxon>
        <taxon>Granulicella</taxon>
    </lineage>
</organism>
<evidence type="ECO:0000313" key="3">
    <source>
        <dbReference type="Proteomes" id="UP000584867"/>
    </source>
</evidence>
<name>A0A7W8E735_9BACT</name>
<dbReference type="EMBL" id="JACHIO010000001">
    <property type="protein sequence ID" value="MBB5061878.1"/>
    <property type="molecule type" value="Genomic_DNA"/>
</dbReference>
<dbReference type="Gene3D" id="3.90.550.10">
    <property type="entry name" value="Spore Coat Polysaccharide Biosynthesis Protein SpsA, Chain A"/>
    <property type="match status" value="1"/>
</dbReference>
<evidence type="ECO:0000313" key="2">
    <source>
        <dbReference type="EMBL" id="MBB5061878.1"/>
    </source>
</evidence>
<dbReference type="PANTHER" id="PTHR48090:SF7">
    <property type="entry name" value="RFBJ PROTEIN"/>
    <property type="match status" value="1"/>
</dbReference>
<reference evidence="2 3" key="1">
    <citation type="submission" date="2020-08" db="EMBL/GenBank/DDBJ databases">
        <title>Genomic Encyclopedia of Type Strains, Phase IV (KMG-V): Genome sequencing to study the core and pangenomes of soil and plant-associated prokaryotes.</title>
        <authorList>
            <person name="Whitman W."/>
        </authorList>
    </citation>
    <scope>NUCLEOTIDE SEQUENCE [LARGE SCALE GENOMIC DNA]</scope>
    <source>
        <strain evidence="2 3">X5P3</strain>
    </source>
</reference>
<dbReference type="EC" id="2.4.1.83" evidence="2"/>
<dbReference type="PANTHER" id="PTHR48090">
    <property type="entry name" value="UNDECAPRENYL-PHOSPHATE 4-DEOXY-4-FORMAMIDO-L-ARABINOSE TRANSFERASE-RELATED"/>
    <property type="match status" value="1"/>
</dbReference>
<dbReference type="Pfam" id="PF00535">
    <property type="entry name" value="Glycos_transf_2"/>
    <property type="match status" value="1"/>
</dbReference>
<dbReference type="InterPro" id="IPR001173">
    <property type="entry name" value="Glyco_trans_2-like"/>
</dbReference>
<evidence type="ECO:0000259" key="1">
    <source>
        <dbReference type="Pfam" id="PF00535"/>
    </source>
</evidence>
<keyword evidence="2" id="KW-0808">Transferase</keyword>
<dbReference type="CDD" id="cd04179">
    <property type="entry name" value="DPM_DPG-synthase_like"/>
    <property type="match status" value="1"/>
</dbReference>
<sequence>MEVLGRALLSLHRRLSGSFKVCYLFVDDGSQDETFSRIRSTVPPGAEYEAYRHPENRGLGEAFRTAFRHANADIVCTIDGDCSYKPSDLFAMILRVLSGHADIVVASPYHPLGDVQGVQGWRLALSSGCSRLYRAFTPLKLYTYTSIFRAYRGSVVKELRSSRRDFVAAVELLLSASSMGCKIEEAPLVLHRRCTGSSKMRIAKTISGHLGLLSQCILGHGYPASLKAGKQLIYPKASVEIGASAEEHQMQRSKALQTWDPVTVGQHSQEMSKAKKGATL</sequence>
<proteinExistence type="predicted"/>
<dbReference type="InterPro" id="IPR050256">
    <property type="entry name" value="Glycosyltransferase_2"/>
</dbReference>
<dbReference type="Proteomes" id="UP000584867">
    <property type="component" value="Unassembled WGS sequence"/>
</dbReference>
<comment type="caution">
    <text evidence="2">The sequence shown here is derived from an EMBL/GenBank/DDBJ whole genome shotgun (WGS) entry which is preliminary data.</text>
</comment>
<feature type="domain" description="Glycosyltransferase 2-like" evidence="1">
    <location>
        <begin position="3"/>
        <end position="159"/>
    </location>
</feature>
<dbReference type="SUPFAM" id="SSF53448">
    <property type="entry name" value="Nucleotide-diphospho-sugar transferases"/>
    <property type="match status" value="1"/>
</dbReference>